<dbReference type="PANTHER" id="PTHR43433:SF4">
    <property type="entry name" value="NON-HEME CHLOROPEROXIDASE-RELATED"/>
    <property type="match status" value="1"/>
</dbReference>
<dbReference type="PRINTS" id="PR00111">
    <property type="entry name" value="ABHYDROLASE"/>
</dbReference>
<dbReference type="InterPro" id="IPR050471">
    <property type="entry name" value="AB_hydrolase"/>
</dbReference>
<dbReference type="AlphaFoldDB" id="A0A5D0RJU8"/>
<reference evidence="2 3" key="1">
    <citation type="submission" date="2019-08" db="EMBL/GenBank/DDBJ databases">
        <title>Identification of a novel species of the genus Boseongicola.</title>
        <authorList>
            <person name="Zhang X.-Q."/>
        </authorList>
    </citation>
    <scope>NUCLEOTIDE SEQUENCE [LARGE SCALE GENOMIC DNA]</scope>
    <source>
        <strain evidence="2 3">HY14</strain>
    </source>
</reference>
<keyword evidence="3" id="KW-1185">Reference proteome</keyword>
<dbReference type="Gene3D" id="3.40.50.1820">
    <property type="entry name" value="alpha/beta hydrolase"/>
    <property type="match status" value="1"/>
</dbReference>
<gene>
    <name evidence="2" type="ORF">FVF75_11470</name>
</gene>
<dbReference type="InterPro" id="IPR029058">
    <property type="entry name" value="AB_hydrolase_fold"/>
</dbReference>
<evidence type="ECO:0000313" key="3">
    <source>
        <dbReference type="Proteomes" id="UP000322080"/>
    </source>
</evidence>
<dbReference type="PANTHER" id="PTHR43433">
    <property type="entry name" value="HYDROLASE, ALPHA/BETA FOLD FAMILY PROTEIN"/>
    <property type="match status" value="1"/>
</dbReference>
<accession>A0A5D0RJU8</accession>
<dbReference type="SUPFAM" id="SSF53474">
    <property type="entry name" value="alpha/beta-Hydrolases"/>
    <property type="match status" value="1"/>
</dbReference>
<dbReference type="GO" id="GO:0016787">
    <property type="term" value="F:hydrolase activity"/>
    <property type="evidence" value="ECO:0007669"/>
    <property type="project" value="UniProtKB-KW"/>
</dbReference>
<evidence type="ECO:0000259" key="1">
    <source>
        <dbReference type="Pfam" id="PF12697"/>
    </source>
</evidence>
<dbReference type="InterPro" id="IPR000073">
    <property type="entry name" value="AB_hydrolase_1"/>
</dbReference>
<dbReference type="RefSeq" id="WP_148378118.1">
    <property type="nucleotide sequence ID" value="NZ_VSIY01000009.1"/>
</dbReference>
<organism evidence="2 3">
    <name type="scientific">Maritimibacter fusiformis</name>
    <dbReference type="NCBI Taxonomy" id="2603819"/>
    <lineage>
        <taxon>Bacteria</taxon>
        <taxon>Pseudomonadati</taxon>
        <taxon>Pseudomonadota</taxon>
        <taxon>Alphaproteobacteria</taxon>
        <taxon>Rhodobacterales</taxon>
        <taxon>Roseobacteraceae</taxon>
        <taxon>Maritimibacter</taxon>
    </lineage>
</organism>
<name>A0A5D0RJU8_9RHOB</name>
<dbReference type="Proteomes" id="UP000322080">
    <property type="component" value="Unassembled WGS sequence"/>
</dbReference>
<evidence type="ECO:0000313" key="2">
    <source>
        <dbReference type="EMBL" id="TYB81055.1"/>
    </source>
</evidence>
<dbReference type="Pfam" id="PF12697">
    <property type="entry name" value="Abhydrolase_6"/>
    <property type="match status" value="1"/>
</dbReference>
<sequence>MTPLILLPGMMCDARLFGPQIAALSALGPVSVADLGGADSIEALARGLWADAPPRVALAGLSMGGIVAMEMLRQAPERVAGLALMDTNPLAETDDVKARRGPQIDKARAGRLAEVMRDEMKPNYLTEGPRRDEILALCMEMALDLGPDVFYRQSVALRDRPDQTETLAAWRGPTLILCGRDDALCPVARHELMHALIPGSRLTIIEGAGHLPTLEQPDQTTAALMRWRQETEHG</sequence>
<dbReference type="EMBL" id="VSIY01000009">
    <property type="protein sequence ID" value="TYB81055.1"/>
    <property type="molecule type" value="Genomic_DNA"/>
</dbReference>
<proteinExistence type="predicted"/>
<feature type="domain" description="AB hydrolase-1" evidence="1">
    <location>
        <begin position="33"/>
        <end position="222"/>
    </location>
</feature>
<keyword evidence="2" id="KW-0378">Hydrolase</keyword>
<protein>
    <submittedName>
        <fullName evidence="2">Alpha/beta fold hydrolase</fullName>
    </submittedName>
</protein>
<comment type="caution">
    <text evidence="2">The sequence shown here is derived from an EMBL/GenBank/DDBJ whole genome shotgun (WGS) entry which is preliminary data.</text>
</comment>